<evidence type="ECO:0000313" key="1">
    <source>
        <dbReference type="EMBL" id="JAD75044.1"/>
    </source>
</evidence>
<dbReference type="EMBL" id="GBRH01280445">
    <property type="protein sequence ID" value="JAD17450.1"/>
    <property type="molecule type" value="Transcribed_RNA"/>
</dbReference>
<sequence>MNSTLRMPLHRLQSHLRPPMSLHCLMSLCSYLCHQSVAATMPSFLSLHYVAATMPSLLSLHYDQATHAHGHFVGATAANTCRNSLQQHTSTNIAAANPCVCMSQRSTSHVSELLRSISLPLCLLTATTNTYTAADCCVYMPV</sequence>
<accession>A0A0A9CFF2</accession>
<reference evidence="1" key="2">
    <citation type="journal article" date="2015" name="Data Brief">
        <title>Shoot transcriptome of the giant reed, Arundo donax.</title>
        <authorList>
            <person name="Barrero R.A."/>
            <person name="Guerrero F.D."/>
            <person name="Moolhuijzen P."/>
            <person name="Goolsby J.A."/>
            <person name="Tidwell J."/>
            <person name="Bellgard S.E."/>
            <person name="Bellgard M.I."/>
        </authorList>
    </citation>
    <scope>NUCLEOTIDE SEQUENCE</scope>
    <source>
        <tissue evidence="1">Shoot tissue taken approximately 20 cm above the soil surface</tissue>
    </source>
</reference>
<organism evidence="1">
    <name type="scientific">Arundo donax</name>
    <name type="common">Giant reed</name>
    <name type="synonym">Donax arundinaceus</name>
    <dbReference type="NCBI Taxonomy" id="35708"/>
    <lineage>
        <taxon>Eukaryota</taxon>
        <taxon>Viridiplantae</taxon>
        <taxon>Streptophyta</taxon>
        <taxon>Embryophyta</taxon>
        <taxon>Tracheophyta</taxon>
        <taxon>Spermatophyta</taxon>
        <taxon>Magnoliopsida</taxon>
        <taxon>Liliopsida</taxon>
        <taxon>Poales</taxon>
        <taxon>Poaceae</taxon>
        <taxon>PACMAD clade</taxon>
        <taxon>Arundinoideae</taxon>
        <taxon>Arundineae</taxon>
        <taxon>Arundo</taxon>
    </lineage>
</organism>
<name>A0A0A9CFF2_ARUDO</name>
<protein>
    <submittedName>
        <fullName evidence="1">Uncharacterized protein</fullName>
    </submittedName>
</protein>
<reference evidence="1" key="1">
    <citation type="submission" date="2014-09" db="EMBL/GenBank/DDBJ databases">
        <authorList>
            <person name="Magalhaes I.L.F."/>
            <person name="Oliveira U."/>
            <person name="Santos F.R."/>
            <person name="Vidigal T.H.D.A."/>
            <person name="Brescovit A.D."/>
            <person name="Santos A.J."/>
        </authorList>
    </citation>
    <scope>NUCLEOTIDE SEQUENCE</scope>
    <source>
        <tissue evidence="1">Shoot tissue taken approximately 20 cm above the soil surface</tissue>
    </source>
</reference>
<dbReference type="AlphaFoldDB" id="A0A0A9CFF2"/>
<proteinExistence type="predicted"/>
<dbReference type="EMBL" id="GBRH01222851">
    <property type="protein sequence ID" value="JAD75044.1"/>
    <property type="molecule type" value="Transcribed_RNA"/>
</dbReference>